<dbReference type="OrthoDB" id="419504at2759"/>
<organism evidence="3 4">
    <name type="scientific">Symbiodinium microadriaticum</name>
    <name type="common">Dinoflagellate</name>
    <name type="synonym">Zooxanthella microadriatica</name>
    <dbReference type="NCBI Taxonomy" id="2951"/>
    <lineage>
        <taxon>Eukaryota</taxon>
        <taxon>Sar</taxon>
        <taxon>Alveolata</taxon>
        <taxon>Dinophyceae</taxon>
        <taxon>Suessiales</taxon>
        <taxon>Symbiodiniaceae</taxon>
        <taxon>Symbiodinium</taxon>
    </lineage>
</organism>
<sequence length="297" mass="32885">MSSSESDAEAPLSESAGQESKRSTSSLGCGFCILAFEEFLALLLIAAACRQDLEKWHIIVMQLVAIFLVHVAFQCFLIDQHDPVNVGLEAIQDDMEHADFQQLFDQLHSAAPSIEHIAVGIKKGGKFIGGGHRIYNQVLHKQAESKSFDFTSWRDVSDPVSGYDDYPFAQVTVTAEYECFDEPTATKASMEKQALMAECVRKAPSGTQGFNDFSKVTLTPSMGVKPVEGSQDYAVTRSGDSIPCWLSLKVYKTGSYLLPLFGTCYRLLFVRSVPHIHYKIVKQVSVLRQGGADWRAR</sequence>
<dbReference type="EMBL" id="LSRX01000202">
    <property type="protein sequence ID" value="OLQ04731.1"/>
    <property type="molecule type" value="Genomic_DNA"/>
</dbReference>
<keyword evidence="2" id="KW-0472">Membrane</keyword>
<keyword evidence="2" id="KW-1133">Transmembrane helix</keyword>
<feature type="transmembrane region" description="Helical" evidence="2">
    <location>
        <begin position="25"/>
        <end position="49"/>
    </location>
</feature>
<protein>
    <submittedName>
        <fullName evidence="3">Uncharacterized protein</fullName>
    </submittedName>
</protein>
<feature type="region of interest" description="Disordered" evidence="1">
    <location>
        <begin position="1"/>
        <end position="24"/>
    </location>
</feature>
<dbReference type="Proteomes" id="UP000186817">
    <property type="component" value="Unassembled WGS sequence"/>
</dbReference>
<dbReference type="AlphaFoldDB" id="A0A1Q9EBE7"/>
<evidence type="ECO:0000256" key="2">
    <source>
        <dbReference type="SAM" id="Phobius"/>
    </source>
</evidence>
<feature type="compositionally biased region" description="Polar residues" evidence="1">
    <location>
        <begin position="15"/>
        <end position="24"/>
    </location>
</feature>
<accession>A0A1Q9EBE7</accession>
<proteinExistence type="predicted"/>
<comment type="caution">
    <text evidence="3">The sequence shown here is derived from an EMBL/GenBank/DDBJ whole genome shotgun (WGS) entry which is preliminary data.</text>
</comment>
<gene>
    <name evidence="3" type="ORF">AK812_SmicGene12161</name>
</gene>
<evidence type="ECO:0000256" key="1">
    <source>
        <dbReference type="SAM" id="MobiDB-lite"/>
    </source>
</evidence>
<reference evidence="3 4" key="1">
    <citation type="submission" date="2016-02" db="EMBL/GenBank/DDBJ databases">
        <title>Genome analysis of coral dinoflagellate symbionts highlights evolutionary adaptations to a symbiotic lifestyle.</title>
        <authorList>
            <person name="Aranda M."/>
            <person name="Li Y."/>
            <person name="Liew Y.J."/>
            <person name="Baumgarten S."/>
            <person name="Simakov O."/>
            <person name="Wilson M."/>
            <person name="Piel J."/>
            <person name="Ashoor H."/>
            <person name="Bougouffa S."/>
            <person name="Bajic V.B."/>
            <person name="Ryu T."/>
            <person name="Ravasi T."/>
            <person name="Bayer T."/>
            <person name="Micklem G."/>
            <person name="Kim H."/>
            <person name="Bhak J."/>
            <person name="Lajeunesse T.C."/>
            <person name="Voolstra C.R."/>
        </authorList>
    </citation>
    <scope>NUCLEOTIDE SEQUENCE [LARGE SCALE GENOMIC DNA]</scope>
    <source>
        <strain evidence="3 4">CCMP2467</strain>
    </source>
</reference>
<feature type="transmembrane region" description="Helical" evidence="2">
    <location>
        <begin position="56"/>
        <end position="73"/>
    </location>
</feature>
<keyword evidence="2" id="KW-0812">Transmembrane</keyword>
<keyword evidence="4" id="KW-1185">Reference proteome</keyword>
<name>A0A1Q9EBE7_SYMMI</name>
<evidence type="ECO:0000313" key="3">
    <source>
        <dbReference type="EMBL" id="OLQ04731.1"/>
    </source>
</evidence>
<evidence type="ECO:0000313" key="4">
    <source>
        <dbReference type="Proteomes" id="UP000186817"/>
    </source>
</evidence>